<reference evidence="1 2" key="1">
    <citation type="submission" date="2019-06" db="EMBL/GenBank/DDBJ databases">
        <title>Genome analyses of bacteria isolated from kimchi.</title>
        <authorList>
            <person name="Lee S."/>
            <person name="Ahn S."/>
            <person name="Roh S."/>
        </authorList>
    </citation>
    <scope>NUCLEOTIDE SEQUENCE [LARGE SCALE GENOMIC DNA]</scope>
    <source>
        <strain evidence="1 2">CBA3620</strain>
    </source>
</reference>
<evidence type="ECO:0000313" key="1">
    <source>
        <dbReference type="EMBL" id="QEA32998.1"/>
    </source>
</evidence>
<evidence type="ECO:0008006" key="3">
    <source>
        <dbReference type="Google" id="ProtNLM"/>
    </source>
</evidence>
<evidence type="ECO:0000313" key="2">
    <source>
        <dbReference type="Proteomes" id="UP000321332"/>
    </source>
</evidence>
<proteinExistence type="predicted"/>
<dbReference type="RefSeq" id="WP_147000322.1">
    <property type="nucleotide sequence ID" value="NZ_CP042374.1"/>
</dbReference>
<protein>
    <recommendedName>
        <fullName evidence="3">Dithiol-disulfide isomerase</fullName>
    </recommendedName>
</protein>
<gene>
    <name evidence="1" type="ORF">FGL89_01990</name>
</gene>
<name>A0AAE6IJC4_LEUCA</name>
<dbReference type="AlphaFoldDB" id="A0AAE6IJC4"/>
<dbReference type="EMBL" id="CP042374">
    <property type="protein sequence ID" value="QEA32998.1"/>
    <property type="molecule type" value="Genomic_DNA"/>
</dbReference>
<dbReference type="GeneID" id="61186496"/>
<accession>A0AAE6IJC4</accession>
<dbReference type="Proteomes" id="UP000321332">
    <property type="component" value="Chromosome"/>
</dbReference>
<dbReference type="Pfam" id="PF13743">
    <property type="entry name" value="Thioredoxin_5"/>
    <property type="match status" value="1"/>
</dbReference>
<sequence length="190" mass="21165">MINIYHFANPLSAECLSTEEHLQELSCRLNSPAHLRFIPVLSKQIADSVTADDNDLDSQTTPVDLSQVIYQVVLDFKAAQVEGNKKARHFLIDLQRSLTVEHKTYSNELVTLIAKKVDLDINDFLHNRLSTEIAQAVNQDQKLAERLLPNCTTAVAIDDSSQNETQLLTNMSIDNLNAALNTYVVTSDVG</sequence>
<organism evidence="1 2">
    <name type="scientific">Leuconostoc carnosum</name>
    <dbReference type="NCBI Taxonomy" id="1252"/>
    <lineage>
        <taxon>Bacteria</taxon>
        <taxon>Bacillati</taxon>
        <taxon>Bacillota</taxon>
        <taxon>Bacilli</taxon>
        <taxon>Lactobacillales</taxon>
        <taxon>Lactobacillaceae</taxon>
        <taxon>Leuconostoc</taxon>
    </lineage>
</organism>